<accession>A0A3R7YQV7</accession>
<dbReference type="InterPro" id="IPR052993">
    <property type="entry name" value="CFA-57"/>
</dbReference>
<name>A0A3R7YQV7_APHAT</name>
<evidence type="ECO:0000256" key="1">
    <source>
        <dbReference type="SAM" id="MobiDB-lite"/>
    </source>
</evidence>
<dbReference type="PANTHER" id="PTHR32215:SF0">
    <property type="entry name" value="CILIA- AND FLAGELLA-ASSOCIATED PROTEIN 57"/>
    <property type="match status" value="1"/>
</dbReference>
<feature type="compositionally biased region" description="Low complexity" evidence="1">
    <location>
        <begin position="1"/>
        <end position="31"/>
    </location>
</feature>
<proteinExistence type="predicted"/>
<evidence type="ECO:0000313" key="2">
    <source>
        <dbReference type="EMBL" id="RQM10315.1"/>
    </source>
</evidence>
<dbReference type="EMBL" id="MZMZ02006175">
    <property type="protein sequence ID" value="RQM10315.1"/>
    <property type="molecule type" value="Genomic_DNA"/>
</dbReference>
<evidence type="ECO:0008006" key="4">
    <source>
        <dbReference type="Google" id="ProtNLM"/>
    </source>
</evidence>
<dbReference type="PANTHER" id="PTHR32215">
    <property type="entry name" value="CILIA- AND FLAGELLA-ASSOCIATED PROTEIN 57"/>
    <property type="match status" value="1"/>
</dbReference>
<evidence type="ECO:0000313" key="3">
    <source>
        <dbReference type="Proteomes" id="UP000284702"/>
    </source>
</evidence>
<dbReference type="AlphaFoldDB" id="A0A3R7YQV7"/>
<dbReference type="SUPFAM" id="SSF50978">
    <property type="entry name" value="WD40 repeat-like"/>
    <property type="match status" value="1"/>
</dbReference>
<dbReference type="InterPro" id="IPR015943">
    <property type="entry name" value="WD40/YVTN_repeat-like_dom_sf"/>
</dbReference>
<comment type="caution">
    <text evidence="2">The sequence shown here is derived from an EMBL/GenBank/DDBJ whole genome shotgun (WGS) entry which is preliminary data.</text>
</comment>
<dbReference type="InterPro" id="IPR036322">
    <property type="entry name" value="WD40_repeat_dom_sf"/>
</dbReference>
<dbReference type="Proteomes" id="UP000284702">
    <property type="component" value="Unassembled WGS sequence"/>
</dbReference>
<keyword evidence="3" id="KW-1185">Reference proteome</keyword>
<gene>
    <name evidence="2" type="ORF">B5M09_000107</name>
</gene>
<dbReference type="VEuPathDB" id="FungiDB:H257_01221"/>
<feature type="region of interest" description="Disordered" evidence="1">
    <location>
        <begin position="1"/>
        <end position="32"/>
    </location>
</feature>
<reference evidence="2" key="1">
    <citation type="submission" date="2018-07" db="EMBL/GenBank/DDBJ databases">
        <title>Annotation of Aphanomyces astaci genome assembly.</title>
        <authorList>
            <person name="Studholme D.J."/>
        </authorList>
    </citation>
    <scope>NUCLEOTIDE SEQUENCE [LARGE SCALE GENOMIC DNA]</scope>
    <source>
        <strain evidence="2">Pc</strain>
    </source>
</reference>
<protein>
    <recommendedName>
        <fullName evidence="4">HELP domain-containing protein</fullName>
    </recommendedName>
</protein>
<sequence length="340" mass="37433">MQTLRAATTATAKTTSDSRTTDKPAGIIGDGAPPPVRLTPASGIGFNTNLRDMLLYVNKNEVIYAIGKYVALQNIHSQKMSFFEPPPSKDHDSTSSVRLGDICALAITSAAYGELHLNLLPQGPERGVHIVLFHSMSSCCFLQGDDSARWSRLTPIRTLTYDTHSFTSVAFSHDGKFVVAQSTTSEWTFALWDWTRARQVAVAEAHSKVTRICFNPVDVAQISTSGGVHLRLWRLTEPTCRPFATFNSANSAIRYVDHTWVGTTDGIVAVLDNGDVQFFRNGELLRTIPMLHHGHVLQCVQSFKTSVVVGGDRGWLSVLEVDAFNGADIHMVKRMRIDSK</sequence>
<dbReference type="Gene3D" id="2.130.10.10">
    <property type="entry name" value="YVTN repeat-like/Quinoprotein amine dehydrogenase"/>
    <property type="match status" value="1"/>
</dbReference>
<organism evidence="2 3">
    <name type="scientific">Aphanomyces astaci</name>
    <name type="common">Crayfish plague agent</name>
    <dbReference type="NCBI Taxonomy" id="112090"/>
    <lineage>
        <taxon>Eukaryota</taxon>
        <taxon>Sar</taxon>
        <taxon>Stramenopiles</taxon>
        <taxon>Oomycota</taxon>
        <taxon>Saprolegniomycetes</taxon>
        <taxon>Saprolegniales</taxon>
        <taxon>Verrucalvaceae</taxon>
        <taxon>Aphanomyces</taxon>
    </lineage>
</organism>